<keyword evidence="4 6" id="KW-0694">RNA-binding</keyword>
<keyword evidence="2" id="KW-0507">mRNA processing</keyword>
<proteinExistence type="predicted"/>
<gene>
    <name evidence="9" type="ORF">QBZ16_001255</name>
</gene>
<evidence type="ECO:0000256" key="4">
    <source>
        <dbReference type="ARBA" id="ARBA00022884"/>
    </source>
</evidence>
<dbReference type="GO" id="GO:0005634">
    <property type="term" value="C:nucleus"/>
    <property type="evidence" value="ECO:0007669"/>
    <property type="project" value="UniProtKB-SubCell"/>
</dbReference>
<dbReference type="EMBL" id="JASFZW010000012">
    <property type="protein sequence ID" value="KAK2075919.1"/>
    <property type="molecule type" value="Genomic_DNA"/>
</dbReference>
<dbReference type="InterPro" id="IPR035979">
    <property type="entry name" value="RBD_domain_sf"/>
</dbReference>
<name>A0AAD9IDC1_PROWI</name>
<evidence type="ECO:0000256" key="5">
    <source>
        <dbReference type="ARBA" id="ARBA00023242"/>
    </source>
</evidence>
<dbReference type="InterPro" id="IPR000504">
    <property type="entry name" value="RRM_dom"/>
</dbReference>
<dbReference type="GO" id="GO:0005737">
    <property type="term" value="C:cytoplasm"/>
    <property type="evidence" value="ECO:0007669"/>
    <property type="project" value="TreeGrafter"/>
</dbReference>
<dbReference type="PANTHER" id="PTHR23003:SF62">
    <property type="entry name" value="SERINE_ARGININE (SR)-TYPE SHUTTLING MRNA BINDING PROTEIN NPL3"/>
    <property type="match status" value="1"/>
</dbReference>
<comment type="subcellular location">
    <subcellularLocation>
        <location evidence="1">Nucleus</location>
    </subcellularLocation>
</comment>
<dbReference type="PROSITE" id="PS50102">
    <property type="entry name" value="RRM"/>
    <property type="match status" value="2"/>
</dbReference>
<evidence type="ECO:0000313" key="9">
    <source>
        <dbReference type="EMBL" id="KAK2075919.1"/>
    </source>
</evidence>
<dbReference type="GO" id="GO:0006397">
    <property type="term" value="P:mRNA processing"/>
    <property type="evidence" value="ECO:0007669"/>
    <property type="project" value="UniProtKB-KW"/>
</dbReference>
<evidence type="ECO:0000256" key="7">
    <source>
        <dbReference type="SAM" id="MobiDB-lite"/>
    </source>
</evidence>
<reference evidence="9" key="1">
    <citation type="submission" date="2021-01" db="EMBL/GenBank/DDBJ databases">
        <authorList>
            <person name="Eckstrom K.M.E."/>
        </authorList>
    </citation>
    <scope>NUCLEOTIDE SEQUENCE</scope>
    <source>
        <strain evidence="9">UVCC 0001</strain>
    </source>
</reference>
<keyword evidence="5" id="KW-0539">Nucleus</keyword>
<comment type="caution">
    <text evidence="9">The sequence shown here is derived from an EMBL/GenBank/DDBJ whole genome shotgun (WGS) entry which is preliminary data.</text>
</comment>
<organism evidence="9 10">
    <name type="scientific">Prototheca wickerhamii</name>
    <dbReference type="NCBI Taxonomy" id="3111"/>
    <lineage>
        <taxon>Eukaryota</taxon>
        <taxon>Viridiplantae</taxon>
        <taxon>Chlorophyta</taxon>
        <taxon>core chlorophytes</taxon>
        <taxon>Trebouxiophyceae</taxon>
        <taxon>Chlorellales</taxon>
        <taxon>Chlorellaceae</taxon>
        <taxon>Prototheca</taxon>
    </lineage>
</organism>
<evidence type="ECO:0000256" key="2">
    <source>
        <dbReference type="ARBA" id="ARBA00022664"/>
    </source>
</evidence>
<sequence length="206" mass="23783">MSRSAADRGCLVYVGNLPDDIREREIEDIFVKYGRIRQVDLKTPARPPAFAFIEFDDSRDASDAVRGRDGYDFYGHRLRVELAKGSARGAVDRTSRSSRDFRPRQTGFRVRVKGLPMSASWQDLKDHFRRVVTPSYTNVIRERGQAIGVVEFDTLEDMERAIRKLDDTEFKNPFERAYIRITEEGRGRSRSRSRSPRLEPSPPPEN</sequence>
<accession>A0AAD9IDC1</accession>
<keyword evidence="10" id="KW-1185">Reference proteome</keyword>
<feature type="domain" description="RRM" evidence="8">
    <location>
        <begin position="108"/>
        <end position="186"/>
    </location>
</feature>
<dbReference type="PANTHER" id="PTHR23003">
    <property type="entry name" value="RNA RECOGNITION MOTIF RRM DOMAIN CONTAINING PROTEIN"/>
    <property type="match status" value="1"/>
</dbReference>
<dbReference type="InterPro" id="IPR012677">
    <property type="entry name" value="Nucleotide-bd_a/b_plait_sf"/>
</dbReference>
<evidence type="ECO:0000256" key="6">
    <source>
        <dbReference type="PROSITE-ProRule" id="PRU00176"/>
    </source>
</evidence>
<dbReference type="SMART" id="SM00360">
    <property type="entry name" value="RRM"/>
    <property type="match status" value="2"/>
</dbReference>
<dbReference type="Gene3D" id="3.30.70.330">
    <property type="match status" value="2"/>
</dbReference>
<dbReference type="Pfam" id="PF00076">
    <property type="entry name" value="RRM_1"/>
    <property type="match status" value="2"/>
</dbReference>
<dbReference type="Proteomes" id="UP001255856">
    <property type="component" value="Unassembled WGS sequence"/>
</dbReference>
<feature type="region of interest" description="Disordered" evidence="7">
    <location>
        <begin position="181"/>
        <end position="206"/>
    </location>
</feature>
<dbReference type="SUPFAM" id="SSF54928">
    <property type="entry name" value="RNA-binding domain, RBD"/>
    <property type="match status" value="1"/>
</dbReference>
<protein>
    <recommendedName>
        <fullName evidence="8">RRM domain-containing protein</fullName>
    </recommendedName>
</protein>
<evidence type="ECO:0000259" key="8">
    <source>
        <dbReference type="PROSITE" id="PS50102"/>
    </source>
</evidence>
<feature type="domain" description="RRM" evidence="8">
    <location>
        <begin position="10"/>
        <end position="85"/>
    </location>
</feature>
<evidence type="ECO:0000256" key="3">
    <source>
        <dbReference type="ARBA" id="ARBA00022737"/>
    </source>
</evidence>
<evidence type="ECO:0000313" key="10">
    <source>
        <dbReference type="Proteomes" id="UP001255856"/>
    </source>
</evidence>
<dbReference type="GO" id="GO:0003729">
    <property type="term" value="F:mRNA binding"/>
    <property type="evidence" value="ECO:0007669"/>
    <property type="project" value="TreeGrafter"/>
</dbReference>
<dbReference type="InterPro" id="IPR050374">
    <property type="entry name" value="RRT5_SRSF_SR"/>
</dbReference>
<dbReference type="AlphaFoldDB" id="A0AAD9IDC1"/>
<evidence type="ECO:0000256" key="1">
    <source>
        <dbReference type="ARBA" id="ARBA00004123"/>
    </source>
</evidence>
<keyword evidence="3" id="KW-0677">Repeat</keyword>